<dbReference type="OrthoDB" id="8774845at2"/>
<name>A0A1I2G753_9BURK</name>
<organism evidence="9 10">
    <name type="scientific">Paracidovorax wautersii</name>
    <dbReference type="NCBI Taxonomy" id="1177982"/>
    <lineage>
        <taxon>Bacteria</taxon>
        <taxon>Pseudomonadati</taxon>
        <taxon>Pseudomonadota</taxon>
        <taxon>Betaproteobacteria</taxon>
        <taxon>Burkholderiales</taxon>
        <taxon>Comamonadaceae</taxon>
        <taxon>Paracidovorax</taxon>
    </lineage>
</organism>
<dbReference type="GO" id="GO:0004150">
    <property type="term" value="F:dihydroneopterin aldolase activity"/>
    <property type="evidence" value="ECO:0007669"/>
    <property type="project" value="UniProtKB-EC"/>
</dbReference>
<evidence type="ECO:0000313" key="10">
    <source>
        <dbReference type="Proteomes" id="UP000199119"/>
    </source>
</evidence>
<evidence type="ECO:0000256" key="6">
    <source>
        <dbReference type="ARBA" id="ARBA00023239"/>
    </source>
</evidence>
<dbReference type="PANTHER" id="PTHR42844">
    <property type="entry name" value="DIHYDRONEOPTERIN ALDOLASE 1-RELATED"/>
    <property type="match status" value="1"/>
</dbReference>
<dbReference type="SUPFAM" id="SSF55620">
    <property type="entry name" value="Tetrahydrobiopterin biosynthesis enzymes-like"/>
    <property type="match status" value="1"/>
</dbReference>
<dbReference type="AlphaFoldDB" id="A0A1I2G753"/>
<dbReference type="EMBL" id="FONX01000013">
    <property type="protein sequence ID" value="SFF12767.1"/>
    <property type="molecule type" value="Genomic_DNA"/>
</dbReference>
<keyword evidence="10" id="KW-1185">Reference proteome</keyword>
<gene>
    <name evidence="9" type="ORF">SAMN04489711_113118</name>
</gene>
<accession>A0A1I2G753</accession>
<protein>
    <recommendedName>
        <fullName evidence="4">dihydroneopterin aldolase</fullName>
        <ecNumber evidence="4">4.1.2.25</ecNumber>
    </recommendedName>
    <alternativeName>
        <fullName evidence="7">7,8-dihydroneopterin aldolase</fullName>
    </alternativeName>
</protein>
<sequence length="136" mass="15379">MSRMDWLQAHCRRLMLRGLTVQAWIGIHDFEKAAPQRLTLDVDIYVRLADTTPQADAIAEVLDYDFVRDAVHERIARGPIGLQETLGDELLATLMAQPGVVAVRVRTAKPDVYPDCEFVGVETFRFNESILRNEAP</sequence>
<evidence type="ECO:0000256" key="4">
    <source>
        <dbReference type="ARBA" id="ARBA00013043"/>
    </source>
</evidence>
<dbReference type="PANTHER" id="PTHR42844:SF1">
    <property type="entry name" value="DIHYDRONEOPTERIN ALDOLASE 1-RELATED"/>
    <property type="match status" value="1"/>
</dbReference>
<dbReference type="InterPro" id="IPR006156">
    <property type="entry name" value="Dihydroneopterin_aldolase"/>
</dbReference>
<proteinExistence type="inferred from homology"/>
<dbReference type="Gene3D" id="3.30.1130.10">
    <property type="match status" value="1"/>
</dbReference>
<reference evidence="10" key="1">
    <citation type="submission" date="2016-10" db="EMBL/GenBank/DDBJ databases">
        <authorList>
            <person name="Varghese N."/>
            <person name="Submissions S."/>
        </authorList>
    </citation>
    <scope>NUCLEOTIDE SEQUENCE [LARGE SCALE GENOMIC DNA]</scope>
    <source>
        <strain evidence="10">DSM 27981</strain>
    </source>
</reference>
<dbReference type="SMART" id="SM00905">
    <property type="entry name" value="FolB"/>
    <property type="match status" value="1"/>
</dbReference>
<dbReference type="InterPro" id="IPR006157">
    <property type="entry name" value="FolB_dom"/>
</dbReference>
<dbReference type="InterPro" id="IPR043133">
    <property type="entry name" value="GTP-CH-I_C/QueF"/>
</dbReference>
<comment type="similarity">
    <text evidence="3">Belongs to the DHNA family.</text>
</comment>
<dbReference type="Proteomes" id="UP000199119">
    <property type="component" value="Unassembled WGS sequence"/>
</dbReference>
<comment type="catalytic activity">
    <reaction evidence="1">
        <text>7,8-dihydroneopterin = 6-hydroxymethyl-7,8-dihydropterin + glycolaldehyde</text>
        <dbReference type="Rhea" id="RHEA:10540"/>
        <dbReference type="ChEBI" id="CHEBI:17001"/>
        <dbReference type="ChEBI" id="CHEBI:17071"/>
        <dbReference type="ChEBI" id="CHEBI:44841"/>
        <dbReference type="EC" id="4.1.2.25"/>
    </reaction>
</comment>
<dbReference type="Pfam" id="PF02152">
    <property type="entry name" value="FolB"/>
    <property type="match status" value="1"/>
</dbReference>
<dbReference type="RefSeq" id="WP_092940672.1">
    <property type="nucleotide sequence ID" value="NZ_FONX01000013.1"/>
</dbReference>
<dbReference type="GO" id="GO:0005737">
    <property type="term" value="C:cytoplasm"/>
    <property type="evidence" value="ECO:0007669"/>
    <property type="project" value="TreeGrafter"/>
</dbReference>
<feature type="domain" description="Dihydroneopterin aldolase/epimerase" evidence="8">
    <location>
        <begin position="14"/>
        <end position="125"/>
    </location>
</feature>
<dbReference type="STRING" id="1177982.SAMN04489711_113118"/>
<dbReference type="GO" id="GO:0046656">
    <property type="term" value="P:folic acid biosynthetic process"/>
    <property type="evidence" value="ECO:0007669"/>
    <property type="project" value="UniProtKB-KW"/>
</dbReference>
<keyword evidence="5" id="KW-0289">Folate biosynthesis</keyword>
<evidence type="ECO:0000256" key="3">
    <source>
        <dbReference type="ARBA" id="ARBA00005708"/>
    </source>
</evidence>
<evidence type="ECO:0000256" key="2">
    <source>
        <dbReference type="ARBA" id="ARBA00005013"/>
    </source>
</evidence>
<evidence type="ECO:0000256" key="7">
    <source>
        <dbReference type="ARBA" id="ARBA00032903"/>
    </source>
</evidence>
<evidence type="ECO:0000259" key="8">
    <source>
        <dbReference type="SMART" id="SM00905"/>
    </source>
</evidence>
<keyword evidence="6" id="KW-0456">Lyase</keyword>
<comment type="pathway">
    <text evidence="2">Cofactor biosynthesis; tetrahydrofolate biosynthesis; 2-amino-4-hydroxy-6-hydroxymethyl-7,8-dihydropteridine diphosphate from 7,8-dihydroneopterin triphosphate: step 3/4.</text>
</comment>
<evidence type="ECO:0000256" key="5">
    <source>
        <dbReference type="ARBA" id="ARBA00022909"/>
    </source>
</evidence>
<dbReference type="EC" id="4.1.2.25" evidence="4"/>
<evidence type="ECO:0000313" key="9">
    <source>
        <dbReference type="EMBL" id="SFF12767.1"/>
    </source>
</evidence>
<evidence type="ECO:0000256" key="1">
    <source>
        <dbReference type="ARBA" id="ARBA00001353"/>
    </source>
</evidence>